<feature type="transmembrane region" description="Helical" evidence="8">
    <location>
        <begin position="307"/>
        <end position="332"/>
    </location>
</feature>
<dbReference type="InterPro" id="IPR011701">
    <property type="entry name" value="MFS"/>
</dbReference>
<evidence type="ECO:0000256" key="7">
    <source>
        <dbReference type="ARBA" id="ARBA00023136"/>
    </source>
</evidence>
<proteinExistence type="inferred from homology"/>
<reference evidence="10 11" key="1">
    <citation type="journal article" date="2021" name="Int. J. Syst. Evol. Microbiol.">
        <title>Classification of three corynebacterial strains isolated from a small paddock in North Rhine-Westphalia: proposal of &lt;i&gt;Corynebacterium kalinowskii&lt;/i&gt; sp. nov., &lt;i&gt;Corynebacterium comes&lt;/i&gt; sp. nov. and &lt;i&gt;Corynebacterium occultum&lt;/i&gt; sp. nov.</title>
        <authorList>
            <person name="Schaffert L."/>
            <person name="Ruwe M."/>
            <person name="Milse J."/>
            <person name="Hanuschka K."/>
            <person name="Ortseifen V."/>
            <person name="Droste J."/>
            <person name="Brandt D."/>
            <person name="Schl L."/>
            <person name="Kutter Y."/>
            <person name="Vinke S."/>
            <person name="Vieh P."/>
            <person name="Jacob L."/>
            <person name="L N.C."/>
            <person name="Schulte-Berndt E."/>
            <person name="Hain C."/>
            <person name="Linder M."/>
            <person name="Schmidt P."/>
            <person name="Wollenschl L."/>
            <person name="Luttermann T."/>
            <person name="Thieme E."/>
            <person name="Hassa J."/>
            <person name="Haak M."/>
            <person name="Wittchen M."/>
            <person name="Mentz A."/>
            <person name="Persicke M."/>
            <person name="Busche T."/>
            <person name="R C."/>
        </authorList>
    </citation>
    <scope>NUCLEOTIDE SEQUENCE [LARGE SCALE GENOMIC DNA]</scope>
    <source>
        <strain evidence="10 11">2019</strain>
    </source>
</reference>
<evidence type="ECO:0000256" key="6">
    <source>
        <dbReference type="ARBA" id="ARBA00022989"/>
    </source>
</evidence>
<dbReference type="InterPro" id="IPR036259">
    <property type="entry name" value="MFS_trans_sf"/>
</dbReference>
<evidence type="ECO:0000256" key="4">
    <source>
        <dbReference type="ARBA" id="ARBA00022475"/>
    </source>
</evidence>
<comment type="similarity">
    <text evidence="2">Belongs to the major facilitator superfamily.</text>
</comment>
<evidence type="ECO:0000256" key="3">
    <source>
        <dbReference type="ARBA" id="ARBA00022448"/>
    </source>
</evidence>
<evidence type="ECO:0000313" key="11">
    <source>
        <dbReference type="Proteomes" id="UP000425178"/>
    </source>
</evidence>
<dbReference type="PROSITE" id="PS50850">
    <property type="entry name" value="MFS"/>
    <property type="match status" value="1"/>
</dbReference>
<dbReference type="GO" id="GO:0022857">
    <property type="term" value="F:transmembrane transporter activity"/>
    <property type="evidence" value="ECO:0007669"/>
    <property type="project" value="InterPro"/>
</dbReference>
<dbReference type="RefSeq" id="WP_231587511.1">
    <property type="nucleotide sequence ID" value="NZ_CP046453.1"/>
</dbReference>
<dbReference type="Pfam" id="PF07690">
    <property type="entry name" value="MFS_1"/>
    <property type="match status" value="1"/>
</dbReference>
<dbReference type="SUPFAM" id="SSF103473">
    <property type="entry name" value="MFS general substrate transporter"/>
    <property type="match status" value="1"/>
</dbReference>
<evidence type="ECO:0000256" key="5">
    <source>
        <dbReference type="ARBA" id="ARBA00022692"/>
    </source>
</evidence>
<keyword evidence="7 8" id="KW-0472">Membrane</keyword>
<keyword evidence="3" id="KW-0813">Transport</keyword>
<feature type="transmembrane region" description="Helical" evidence="8">
    <location>
        <begin position="220"/>
        <end position="243"/>
    </location>
</feature>
<evidence type="ECO:0000256" key="8">
    <source>
        <dbReference type="SAM" id="Phobius"/>
    </source>
</evidence>
<organism evidence="10 11">
    <name type="scientific">Corynebacterium comes</name>
    <dbReference type="NCBI Taxonomy" id="2675218"/>
    <lineage>
        <taxon>Bacteria</taxon>
        <taxon>Bacillati</taxon>
        <taxon>Actinomycetota</taxon>
        <taxon>Actinomycetes</taxon>
        <taxon>Mycobacteriales</taxon>
        <taxon>Corynebacteriaceae</taxon>
        <taxon>Corynebacterium</taxon>
    </lineage>
</organism>
<feature type="transmembrane region" description="Helical" evidence="8">
    <location>
        <begin position="141"/>
        <end position="159"/>
    </location>
</feature>
<feature type="transmembrane region" description="Helical" evidence="8">
    <location>
        <begin position="249"/>
        <end position="268"/>
    </location>
</feature>
<dbReference type="PANTHER" id="PTHR43271">
    <property type="entry name" value="BLL2771 PROTEIN"/>
    <property type="match status" value="1"/>
</dbReference>
<feature type="transmembrane region" description="Helical" evidence="8">
    <location>
        <begin position="108"/>
        <end position="129"/>
    </location>
</feature>
<dbReference type="Proteomes" id="UP000425178">
    <property type="component" value="Chromosome"/>
</dbReference>
<evidence type="ECO:0000313" key="10">
    <source>
        <dbReference type="EMBL" id="QGU05751.1"/>
    </source>
</evidence>
<dbReference type="EMBL" id="CP046453">
    <property type="protein sequence ID" value="QGU05751.1"/>
    <property type="molecule type" value="Genomic_DNA"/>
</dbReference>
<feature type="transmembrane region" description="Helical" evidence="8">
    <location>
        <begin position="53"/>
        <end position="71"/>
    </location>
</feature>
<feature type="transmembrane region" description="Helical" evidence="8">
    <location>
        <begin position="371"/>
        <end position="390"/>
    </location>
</feature>
<dbReference type="InterPro" id="IPR020846">
    <property type="entry name" value="MFS_dom"/>
</dbReference>
<comment type="subcellular location">
    <subcellularLocation>
        <location evidence="1">Cell membrane</location>
        <topology evidence="1">Multi-pass membrane protein</topology>
    </subcellularLocation>
</comment>
<keyword evidence="6 8" id="KW-1133">Transmembrane helix</keyword>
<feature type="transmembrane region" description="Helical" evidence="8">
    <location>
        <begin position="280"/>
        <end position="301"/>
    </location>
</feature>
<dbReference type="PANTHER" id="PTHR43271:SF1">
    <property type="entry name" value="INNER MEMBRANE TRANSPORT PROTEIN YNFM"/>
    <property type="match status" value="1"/>
</dbReference>
<protein>
    <submittedName>
        <fullName evidence="10">Inner membrane transport protein YnfM</fullName>
    </submittedName>
</protein>
<feature type="transmembrane region" description="Helical" evidence="8">
    <location>
        <begin position="344"/>
        <end position="365"/>
    </location>
</feature>
<dbReference type="Gene3D" id="1.20.1250.20">
    <property type="entry name" value="MFS general substrate transporter like domains"/>
    <property type="match status" value="1"/>
</dbReference>
<evidence type="ECO:0000256" key="2">
    <source>
        <dbReference type="ARBA" id="ARBA00008335"/>
    </source>
</evidence>
<keyword evidence="5 8" id="KW-0812">Transmembrane</keyword>
<dbReference type="CDD" id="cd17324">
    <property type="entry name" value="MFS_NepI_like"/>
    <property type="match status" value="1"/>
</dbReference>
<keyword evidence="11" id="KW-1185">Reference proteome</keyword>
<feature type="transmembrane region" description="Helical" evidence="8">
    <location>
        <begin position="83"/>
        <end position="102"/>
    </location>
</feature>
<feature type="domain" description="Major facilitator superfamily (MFS) profile" evidence="9">
    <location>
        <begin position="16"/>
        <end position="395"/>
    </location>
</feature>
<feature type="transmembrane region" description="Helical" evidence="8">
    <location>
        <begin position="17"/>
        <end position="41"/>
    </location>
</feature>
<name>A0A6B8VZV4_9CORY</name>
<dbReference type="KEGG" id="ccoe:CETAM_12600"/>
<gene>
    <name evidence="10" type="primary">ynfM</name>
    <name evidence="10" type="ORF">CETAM_12600</name>
</gene>
<accession>A0A6B8VZV4</accession>
<dbReference type="AlphaFoldDB" id="A0A6B8VZV4"/>
<dbReference type="GO" id="GO:0005886">
    <property type="term" value="C:plasma membrane"/>
    <property type="evidence" value="ECO:0007669"/>
    <property type="project" value="UniProtKB-SubCell"/>
</dbReference>
<sequence>MPPITGLRRGDREYPRAVLAMLAAGLATFNALYATQALLPILVEDLDITPTEAALTVSATTGMLAVCIVPMSILSERFGRGRILVISALAATALGLFIPLAPNAAALIALRGLQGIAVAGVPAVAMTWLSEEVAPLDLGRAMGIYIAGTTVGGLTGRLIPAGLLELMGWRTALFIASTIALLTAIVMTVLLPRQKNFTPKQIGLRSEVTAMVGHLRNPQLLGLFLIAFVGMGVFVSLYNYLGFRMIDHFGLSPALVGVVFLMYLSGTWSSSRAGAMADRYGQGTVLAGGAALMLVGLLSTASGRLPLALLGLFLFTAAFFAMHSTASSWIGLAATDHRAEASSMYLFSYYAGSSLVGAATGAVFMSVSWTGFVLVLAAMLALVVVIAVVLRRRRPA</sequence>
<keyword evidence="4" id="KW-1003">Cell membrane</keyword>
<feature type="transmembrane region" description="Helical" evidence="8">
    <location>
        <begin position="171"/>
        <end position="191"/>
    </location>
</feature>
<evidence type="ECO:0000259" key="9">
    <source>
        <dbReference type="PROSITE" id="PS50850"/>
    </source>
</evidence>
<evidence type="ECO:0000256" key="1">
    <source>
        <dbReference type="ARBA" id="ARBA00004651"/>
    </source>
</evidence>